<dbReference type="GO" id="GO:0005829">
    <property type="term" value="C:cytosol"/>
    <property type="evidence" value="ECO:0007669"/>
    <property type="project" value="TreeGrafter"/>
</dbReference>
<dbReference type="InterPro" id="IPR022357">
    <property type="entry name" value="MIP_CS"/>
</dbReference>
<protein>
    <recommendedName>
        <fullName evidence="12">Serine/threonine protein phosphatase 2A regulatory subunit</fullName>
    </recommendedName>
</protein>
<evidence type="ECO:0008006" key="12">
    <source>
        <dbReference type="Google" id="ProtNLM"/>
    </source>
</evidence>
<dbReference type="InterPro" id="IPR016024">
    <property type="entry name" value="ARM-type_fold"/>
</dbReference>
<dbReference type="InterPro" id="IPR002554">
    <property type="entry name" value="PP2A_B56"/>
</dbReference>
<name>A0AA36D7Z5_9BILA</name>
<evidence type="ECO:0000256" key="8">
    <source>
        <dbReference type="SAM" id="MobiDB-lite"/>
    </source>
</evidence>
<dbReference type="PANTHER" id="PTHR10257:SF3">
    <property type="entry name" value="SERINE_THREONINE-PROTEIN PHOSPHATASE 2A 56 KDA REGULATORY SUBUNIT GAMMA ISOFORM"/>
    <property type="match status" value="1"/>
</dbReference>
<evidence type="ECO:0000256" key="5">
    <source>
        <dbReference type="ARBA" id="ARBA00022692"/>
    </source>
</evidence>
<evidence type="ECO:0000256" key="3">
    <source>
        <dbReference type="ARBA" id="ARBA00009745"/>
    </source>
</evidence>
<dbReference type="EMBL" id="CATQJA010002664">
    <property type="protein sequence ID" value="CAJ0582387.1"/>
    <property type="molecule type" value="Genomic_DNA"/>
</dbReference>
<dbReference type="PROSITE" id="PS00221">
    <property type="entry name" value="MIP"/>
    <property type="match status" value="1"/>
</dbReference>
<dbReference type="InterPro" id="IPR011989">
    <property type="entry name" value="ARM-like"/>
</dbReference>
<dbReference type="Pfam" id="PF00230">
    <property type="entry name" value="MIP"/>
    <property type="match status" value="1"/>
</dbReference>
<feature type="transmembrane region" description="Helical" evidence="9">
    <location>
        <begin position="754"/>
        <end position="775"/>
    </location>
</feature>
<feature type="region of interest" description="Disordered" evidence="8">
    <location>
        <begin position="1"/>
        <end position="83"/>
    </location>
</feature>
<dbReference type="PRINTS" id="PR00783">
    <property type="entry name" value="MINTRINSICP"/>
</dbReference>
<dbReference type="InterPro" id="IPR000425">
    <property type="entry name" value="MIP"/>
</dbReference>
<keyword evidence="4" id="KW-0813">Transport</keyword>
<evidence type="ECO:0000256" key="2">
    <source>
        <dbReference type="ARBA" id="ARBA00006175"/>
    </source>
</evidence>
<proteinExistence type="inferred from homology"/>
<dbReference type="GO" id="GO:0072542">
    <property type="term" value="F:protein phosphatase activator activity"/>
    <property type="evidence" value="ECO:0007669"/>
    <property type="project" value="TreeGrafter"/>
</dbReference>
<gene>
    <name evidence="10" type="ORF">MSPICULIGERA_LOCUS20520</name>
</gene>
<keyword evidence="5 9" id="KW-0812">Transmembrane</keyword>
<feature type="transmembrane region" description="Helical" evidence="9">
    <location>
        <begin position="588"/>
        <end position="608"/>
    </location>
</feature>
<feature type="transmembrane region" description="Helical" evidence="9">
    <location>
        <begin position="671"/>
        <end position="694"/>
    </location>
</feature>
<dbReference type="AlphaFoldDB" id="A0AA36D7Z5"/>
<dbReference type="Gene3D" id="1.20.1080.10">
    <property type="entry name" value="Glycerol uptake facilitator protein"/>
    <property type="match status" value="1"/>
</dbReference>
<evidence type="ECO:0000256" key="7">
    <source>
        <dbReference type="ARBA" id="ARBA00023136"/>
    </source>
</evidence>
<feature type="transmembrane region" description="Helical" evidence="9">
    <location>
        <begin position="629"/>
        <end position="651"/>
    </location>
</feature>
<dbReference type="GO" id="GO:0015267">
    <property type="term" value="F:channel activity"/>
    <property type="evidence" value="ECO:0007669"/>
    <property type="project" value="InterPro"/>
</dbReference>
<keyword evidence="11" id="KW-1185">Reference proteome</keyword>
<dbReference type="GO" id="GO:0005634">
    <property type="term" value="C:nucleus"/>
    <property type="evidence" value="ECO:0007669"/>
    <property type="project" value="TreeGrafter"/>
</dbReference>
<dbReference type="Gene3D" id="1.25.10.10">
    <property type="entry name" value="Leucine-rich Repeat Variant"/>
    <property type="match status" value="2"/>
</dbReference>
<comment type="similarity">
    <text evidence="3">Belongs to the phosphatase 2A regulatory subunit B56 family.</text>
</comment>
<keyword evidence="7 9" id="KW-0472">Membrane</keyword>
<sequence length="783" mass="87748">MLKSKKKDKENKEKVDKPVKNDTKKEKKGEDILDQNNPEESIIPSIQADATNASTSKEAPPVAPLKRTCYGGGPAVPHKERRPSLSRFSISNNRKLEQLPNIIDVPAADREHLFIQKLRQCSVVFDFGKDVFDASKLNDMEVKRATLNELIDYVSRNRQVLTDNIYPEACSMFAVNVFRILPPTTTPPGVEYDPDEDEPGLEAAWPHLQLVYQFFLKILESPDFIPTVAKKHFSQQFVLRILDIMDTEDPRERDYLKATLHRIYGKLLNLRPFIRKNINNLFYTFIYETERHNGIAEFLEIFGSIINGFSVPLKEEHKTFLLRVLVPLHKAKHLSVYHPQLAYCIVQFIEKDPLLTGPIISGLLKYWPKVRSPKEVAERALFYFNNDYLMNLISENTEVILPIIFPALHKHSKTHWNKTIHGLIYNALKSLMELNQRQFDECTRNYQKLRDTEKESRIQKEELWEKIEIAARANPTWSEVKPMFADDLSKSYDRLSIFYEEEEQENGTESNFAIDKAPTPIKKDNSFTQSSIPADVAPVDAPSDMADDAPPHSLVTRCAAEFFGLVVFVFIGTTQALGAAPVPVLNAALAHGLVIFILIAAFGHLSGGHFNPAVTVGIAAVGRISPIDAVCYIASQLSGGFFGSLLAKIVLGDSFIRLGFGATVFGANVAWYQGLVAEAFCTFVLVQTVLMTAVDTPGNSLAPLAIGLAVAADILAIGPLTGASMNPARSFGPNIVATMFHSDRLVKHFWSLHYIYYLGPILGAVVAALLFRVFYAREARILK</sequence>
<comment type="caution">
    <text evidence="10">The sequence shown here is derived from an EMBL/GenBank/DDBJ whole genome shotgun (WGS) entry which is preliminary data.</text>
</comment>
<reference evidence="10" key="1">
    <citation type="submission" date="2023-06" db="EMBL/GenBank/DDBJ databases">
        <authorList>
            <person name="Delattre M."/>
        </authorList>
    </citation>
    <scope>NUCLEOTIDE SEQUENCE</scope>
    <source>
        <strain evidence="10">AF72</strain>
    </source>
</reference>
<evidence type="ECO:0000256" key="9">
    <source>
        <dbReference type="SAM" id="Phobius"/>
    </source>
</evidence>
<dbReference type="SUPFAM" id="SSF48371">
    <property type="entry name" value="ARM repeat"/>
    <property type="match status" value="1"/>
</dbReference>
<keyword evidence="6 9" id="KW-1133">Transmembrane helix</keyword>
<dbReference type="FunFam" id="1.25.10.10:FF:000353">
    <property type="entry name" value="Serine/threonine-protein phosphatase 2A 56 kDa regulatory subunit"/>
    <property type="match status" value="1"/>
</dbReference>
<feature type="transmembrane region" description="Helical" evidence="9">
    <location>
        <begin position="562"/>
        <end position="582"/>
    </location>
</feature>
<dbReference type="GO" id="GO:0007165">
    <property type="term" value="P:signal transduction"/>
    <property type="evidence" value="ECO:0007669"/>
    <property type="project" value="InterPro"/>
</dbReference>
<dbReference type="SUPFAM" id="SSF81338">
    <property type="entry name" value="Aquaporin-like"/>
    <property type="match status" value="1"/>
</dbReference>
<feature type="transmembrane region" description="Helical" evidence="9">
    <location>
        <begin position="701"/>
        <end position="721"/>
    </location>
</feature>
<dbReference type="GO" id="GO:0000159">
    <property type="term" value="C:protein phosphatase type 2A complex"/>
    <property type="evidence" value="ECO:0007669"/>
    <property type="project" value="InterPro"/>
</dbReference>
<evidence type="ECO:0000256" key="6">
    <source>
        <dbReference type="ARBA" id="ARBA00022989"/>
    </source>
</evidence>
<evidence type="ECO:0000256" key="4">
    <source>
        <dbReference type="ARBA" id="ARBA00022448"/>
    </source>
</evidence>
<dbReference type="GO" id="GO:0016020">
    <property type="term" value="C:membrane"/>
    <property type="evidence" value="ECO:0007669"/>
    <property type="project" value="UniProtKB-SubCell"/>
</dbReference>
<dbReference type="Proteomes" id="UP001177023">
    <property type="component" value="Unassembled WGS sequence"/>
</dbReference>
<feature type="non-terminal residue" evidence="10">
    <location>
        <position position="1"/>
    </location>
</feature>
<feature type="compositionally biased region" description="Polar residues" evidence="8">
    <location>
        <begin position="48"/>
        <end position="57"/>
    </location>
</feature>
<comment type="similarity">
    <text evidence="2">Belongs to the MIP/aquaporin (TC 1.A.8) family.</text>
</comment>
<dbReference type="PANTHER" id="PTHR10257">
    <property type="entry name" value="SERINE/THREONINE PROTEIN PHOSPHATASE 2A PP2A REGULATORY SUBUNIT B"/>
    <property type="match status" value="1"/>
</dbReference>
<comment type="subcellular location">
    <subcellularLocation>
        <location evidence="1">Membrane</location>
        <topology evidence="1">Multi-pass membrane protein</topology>
    </subcellularLocation>
</comment>
<dbReference type="CDD" id="cd00333">
    <property type="entry name" value="MIP"/>
    <property type="match status" value="1"/>
</dbReference>
<evidence type="ECO:0000313" key="10">
    <source>
        <dbReference type="EMBL" id="CAJ0582387.1"/>
    </source>
</evidence>
<feature type="compositionally biased region" description="Basic and acidic residues" evidence="8">
    <location>
        <begin position="7"/>
        <end position="31"/>
    </location>
</feature>
<organism evidence="10 11">
    <name type="scientific">Mesorhabditis spiculigera</name>
    <dbReference type="NCBI Taxonomy" id="96644"/>
    <lineage>
        <taxon>Eukaryota</taxon>
        <taxon>Metazoa</taxon>
        <taxon>Ecdysozoa</taxon>
        <taxon>Nematoda</taxon>
        <taxon>Chromadorea</taxon>
        <taxon>Rhabditida</taxon>
        <taxon>Rhabditina</taxon>
        <taxon>Rhabditomorpha</taxon>
        <taxon>Rhabditoidea</taxon>
        <taxon>Rhabditidae</taxon>
        <taxon>Mesorhabditinae</taxon>
        <taxon>Mesorhabditis</taxon>
    </lineage>
</organism>
<dbReference type="Pfam" id="PF01603">
    <property type="entry name" value="B56"/>
    <property type="match status" value="1"/>
</dbReference>
<dbReference type="InterPro" id="IPR023271">
    <property type="entry name" value="Aquaporin-like"/>
</dbReference>
<accession>A0AA36D7Z5</accession>
<evidence type="ECO:0000256" key="1">
    <source>
        <dbReference type="ARBA" id="ARBA00004141"/>
    </source>
</evidence>
<evidence type="ECO:0000313" key="11">
    <source>
        <dbReference type="Proteomes" id="UP001177023"/>
    </source>
</evidence>